<dbReference type="Pfam" id="PF01546">
    <property type="entry name" value="Peptidase_M20"/>
    <property type="match status" value="1"/>
</dbReference>
<comment type="cofactor">
    <cofactor evidence="1">
        <name>Zn(2+)</name>
        <dbReference type="ChEBI" id="CHEBI:29105"/>
    </cofactor>
</comment>
<evidence type="ECO:0000313" key="2">
    <source>
        <dbReference type="EMBL" id="MEY8765032.1"/>
    </source>
</evidence>
<evidence type="ECO:0000256" key="1">
    <source>
        <dbReference type="ARBA" id="ARBA00001947"/>
    </source>
</evidence>
<dbReference type="InterPro" id="IPR002933">
    <property type="entry name" value="Peptidase_M20"/>
</dbReference>
<gene>
    <name evidence="2" type="ORF">AB8S09_15530</name>
</gene>
<dbReference type="SUPFAM" id="SSF53187">
    <property type="entry name" value="Zn-dependent exopeptidases"/>
    <property type="match status" value="1"/>
</dbReference>
<proteinExistence type="predicted"/>
<dbReference type="Gene3D" id="3.40.630.10">
    <property type="entry name" value="Zn peptidases"/>
    <property type="match status" value="1"/>
</dbReference>
<dbReference type="PANTHER" id="PTHR42994:SF2">
    <property type="entry name" value="PEPTIDASE"/>
    <property type="match status" value="1"/>
</dbReference>
<dbReference type="Proteomes" id="UP001565220">
    <property type="component" value="Unassembled WGS sequence"/>
</dbReference>
<dbReference type="RefSeq" id="WP_369869516.1">
    <property type="nucleotide sequence ID" value="NZ_JBGFFE010000043.1"/>
</dbReference>
<accession>A0ABV4E1K4</accession>
<comment type="caution">
    <text evidence="2">The sequence shown here is derived from an EMBL/GenBank/DDBJ whole genome shotgun (WGS) entry which is preliminary data.</text>
</comment>
<dbReference type="PIRSF" id="PIRSF010386">
    <property type="entry name" value="RocB"/>
    <property type="match status" value="1"/>
</dbReference>
<reference evidence="2 3" key="1">
    <citation type="submission" date="2024-08" db="EMBL/GenBank/DDBJ databases">
        <title>Clostridium lapicellarii sp. nov., and Clostridium renhuaiense sp. nov., two species isolated from the mud in a fermentation cellar used for producing sauce-flavour Chinese liquors.</title>
        <authorList>
            <person name="Yang F."/>
            <person name="Wang H."/>
            <person name="Chen L.Q."/>
            <person name="Zhou N."/>
            <person name="Lu J.J."/>
            <person name="Pu X.X."/>
            <person name="Wan B."/>
            <person name="Wang L."/>
            <person name="Liu S.J."/>
        </authorList>
    </citation>
    <scope>NUCLEOTIDE SEQUENCE [LARGE SCALE GENOMIC DNA]</scope>
    <source>
        <strain evidence="2 3">MT-113</strain>
    </source>
</reference>
<organism evidence="2 3">
    <name type="scientific">Clostridium lapidicellarium</name>
    <dbReference type="NCBI Taxonomy" id="3240931"/>
    <lineage>
        <taxon>Bacteria</taxon>
        <taxon>Bacillati</taxon>
        <taxon>Bacillota</taxon>
        <taxon>Clostridia</taxon>
        <taxon>Eubacteriales</taxon>
        <taxon>Clostridiaceae</taxon>
        <taxon>Clostridium</taxon>
    </lineage>
</organism>
<dbReference type="PANTHER" id="PTHR42994">
    <property type="entry name" value="PEPTIDASE T"/>
    <property type="match status" value="1"/>
</dbReference>
<dbReference type="EMBL" id="JBGFFE010000043">
    <property type="protein sequence ID" value="MEY8765032.1"/>
    <property type="molecule type" value="Genomic_DNA"/>
</dbReference>
<dbReference type="InterPro" id="IPR012166">
    <property type="entry name" value="Uncharacterised_RocB"/>
</dbReference>
<name>A0ABV4E1K4_9CLOT</name>
<protein>
    <submittedName>
        <fullName evidence="2">M20/M25/M40 family metallo-hydrolase</fullName>
    </submittedName>
</protein>
<keyword evidence="3" id="KW-1185">Reference proteome</keyword>
<evidence type="ECO:0000313" key="3">
    <source>
        <dbReference type="Proteomes" id="UP001565220"/>
    </source>
</evidence>
<sequence length="546" mass="62531">MQNKFSKNVYDTMERLVSMPSISGTEQESIAANKIYGSLAQVPYFKENSYNVGIENIKDDPLNRSFVWAVVNGKEYSDDTFILSGHLDVVGVEEFGHLRSAAFDIKKCTERISEMKLDESTESDIKSGNWIFGRGTADMKFGLALNMELIKEFSINRNFKGNLMILIVPGEESNSEGMLSAVPFLLKLSRSRKYRYCGMIISEPSVPEKGETDSKRLYIGSVGKIMPLFFCVGKETHVGESLNGLNPNLLVSEINRLLECNGSFSDNVSGTVTPPPMCLKQTDLKKLYSVQSPLYAASYYNVMTLKAGYEKLIEDLKNLANTAFLNVMENIFDKRNRFMKKYNQKLNFESFKPCVVTYSDILEQVKEKYKNFNSYIDQKIDIWKKERRDNQSIAVNIVRETYELYGEKKPMIIISFIPPYYPHRYMKSRDNLGRRFMNVVDKSIEYAKNELHEDIVKTDFFMGISDASYTGIDEGESSVDDLVSNIVGYDTIYKFPADELKRIDIPVIIFGGEGKDLHKYTERLNLPYSFNVVPKIYKYIILNMLC</sequence>